<evidence type="ECO:0000256" key="9">
    <source>
        <dbReference type="ARBA" id="ARBA00022840"/>
    </source>
</evidence>
<protein>
    <recommendedName>
        <fullName evidence="2">histidine kinase</fullName>
        <ecNumber evidence="2">2.7.13.3</ecNumber>
    </recommendedName>
</protein>
<dbReference type="InterPro" id="IPR009219">
    <property type="entry name" value="Bactrphtchr_CheY"/>
</dbReference>
<dbReference type="EMBL" id="JBHUNP010000001">
    <property type="protein sequence ID" value="MFD2648468.1"/>
    <property type="molecule type" value="Genomic_DNA"/>
</dbReference>
<dbReference type="InterPro" id="IPR013515">
    <property type="entry name" value="Phytochrome_cen-reg"/>
</dbReference>
<feature type="modified residue" description="4-aspartylphosphate" evidence="12">
    <location>
        <position position="782"/>
    </location>
</feature>
<keyword evidence="9" id="KW-0067">ATP-binding</keyword>
<keyword evidence="11" id="KW-0675">Receptor</keyword>
<evidence type="ECO:0000256" key="4">
    <source>
        <dbReference type="ARBA" id="ARBA00022553"/>
    </source>
</evidence>
<evidence type="ECO:0000256" key="7">
    <source>
        <dbReference type="ARBA" id="ARBA00022741"/>
    </source>
</evidence>
<dbReference type="InterPro" id="IPR011102">
    <property type="entry name" value="Sig_transdc_His_kinase_HWE"/>
</dbReference>
<dbReference type="Pfam" id="PF00072">
    <property type="entry name" value="Response_reg"/>
    <property type="match status" value="1"/>
</dbReference>
<dbReference type="SMART" id="SM00065">
    <property type="entry name" value="GAF"/>
    <property type="match status" value="1"/>
</dbReference>
<accession>A0ABW5QLJ7</accession>
<name>A0ABW5QLJ7_9HYPH</name>
<dbReference type="SMART" id="SM00448">
    <property type="entry name" value="REC"/>
    <property type="match status" value="1"/>
</dbReference>
<evidence type="ECO:0000259" key="13">
    <source>
        <dbReference type="PROSITE" id="PS50046"/>
    </source>
</evidence>
<dbReference type="InterPro" id="IPR029016">
    <property type="entry name" value="GAF-like_dom_sf"/>
</dbReference>
<keyword evidence="3" id="KW-0600">Photoreceptor protein</keyword>
<organism evidence="15 16">
    <name type="scientific">Devosia albogilva</name>
    <dbReference type="NCBI Taxonomy" id="429726"/>
    <lineage>
        <taxon>Bacteria</taxon>
        <taxon>Pseudomonadati</taxon>
        <taxon>Pseudomonadota</taxon>
        <taxon>Alphaproteobacteria</taxon>
        <taxon>Hyphomicrobiales</taxon>
        <taxon>Devosiaceae</taxon>
        <taxon>Devosia</taxon>
    </lineage>
</organism>
<feature type="domain" description="Phytochrome chromophore attachment site" evidence="13">
    <location>
        <begin position="141"/>
        <end position="298"/>
    </location>
</feature>
<dbReference type="Pfam" id="PF08446">
    <property type="entry name" value="PAS_2"/>
    <property type="match status" value="1"/>
</dbReference>
<keyword evidence="6" id="KW-0808">Transferase</keyword>
<evidence type="ECO:0000256" key="2">
    <source>
        <dbReference type="ARBA" id="ARBA00012438"/>
    </source>
</evidence>
<dbReference type="PROSITE" id="PS50046">
    <property type="entry name" value="PHYTOCHROME_2"/>
    <property type="match status" value="1"/>
</dbReference>
<dbReference type="EC" id="2.7.13.3" evidence="2"/>
<dbReference type="InterPro" id="IPR011006">
    <property type="entry name" value="CheY-like_superfamily"/>
</dbReference>
<dbReference type="InterPro" id="IPR001294">
    <property type="entry name" value="Phytochrome"/>
</dbReference>
<keyword evidence="10" id="KW-0157">Chromophore</keyword>
<dbReference type="PRINTS" id="PR01033">
    <property type="entry name" value="PHYTOCHROME"/>
</dbReference>
<dbReference type="InterPro" id="IPR001789">
    <property type="entry name" value="Sig_transdc_resp-reg_receiver"/>
</dbReference>
<dbReference type="InterPro" id="IPR003018">
    <property type="entry name" value="GAF"/>
</dbReference>
<dbReference type="PROSITE" id="PS50110">
    <property type="entry name" value="RESPONSE_REGULATORY"/>
    <property type="match status" value="1"/>
</dbReference>
<reference evidence="16" key="1">
    <citation type="journal article" date="2019" name="Int. J. Syst. Evol. Microbiol.">
        <title>The Global Catalogue of Microorganisms (GCM) 10K type strain sequencing project: providing services to taxonomists for standard genome sequencing and annotation.</title>
        <authorList>
            <consortium name="The Broad Institute Genomics Platform"/>
            <consortium name="The Broad Institute Genome Sequencing Center for Infectious Disease"/>
            <person name="Wu L."/>
            <person name="Ma J."/>
        </authorList>
    </citation>
    <scope>NUCLEOTIDE SEQUENCE [LARGE SCALE GENOMIC DNA]</scope>
    <source>
        <strain evidence="16">CCM 7427</strain>
    </source>
</reference>
<comment type="caution">
    <text evidence="15">The sequence shown here is derived from an EMBL/GenBank/DDBJ whole genome shotgun (WGS) entry which is preliminary data.</text>
</comment>
<dbReference type="InterPro" id="IPR000836">
    <property type="entry name" value="PRTase_dom"/>
</dbReference>
<keyword evidence="16" id="KW-1185">Reference proteome</keyword>
<dbReference type="InterPro" id="IPR016132">
    <property type="entry name" value="Phyto_chromo_attachment"/>
</dbReference>
<dbReference type="SUPFAM" id="SSF55781">
    <property type="entry name" value="GAF domain-like"/>
    <property type="match status" value="2"/>
</dbReference>
<dbReference type="InterPro" id="IPR043150">
    <property type="entry name" value="Phytochrome_PHY_sf"/>
</dbReference>
<dbReference type="RefSeq" id="WP_386833650.1">
    <property type="nucleotide sequence ID" value="NZ_JBHUNP010000001.1"/>
</dbReference>
<dbReference type="Pfam" id="PF00360">
    <property type="entry name" value="PHY"/>
    <property type="match status" value="1"/>
</dbReference>
<dbReference type="InterPro" id="IPR035965">
    <property type="entry name" value="PAS-like_dom_sf"/>
</dbReference>
<evidence type="ECO:0000313" key="16">
    <source>
        <dbReference type="Proteomes" id="UP001597521"/>
    </source>
</evidence>
<evidence type="ECO:0000256" key="1">
    <source>
        <dbReference type="ARBA" id="ARBA00000085"/>
    </source>
</evidence>
<dbReference type="Gene3D" id="3.30.450.40">
    <property type="match status" value="1"/>
</dbReference>
<dbReference type="Proteomes" id="UP001597521">
    <property type="component" value="Unassembled WGS sequence"/>
</dbReference>
<evidence type="ECO:0000256" key="5">
    <source>
        <dbReference type="ARBA" id="ARBA00022606"/>
    </source>
</evidence>
<keyword evidence="7" id="KW-0547">Nucleotide-binding</keyword>
<comment type="catalytic activity">
    <reaction evidence="1">
        <text>ATP + protein L-histidine = ADP + protein N-phospho-L-histidine.</text>
        <dbReference type="EC" id="2.7.13.3"/>
    </reaction>
</comment>
<dbReference type="SUPFAM" id="SSF52172">
    <property type="entry name" value="CheY-like"/>
    <property type="match status" value="1"/>
</dbReference>
<feature type="domain" description="Response regulatory" evidence="14">
    <location>
        <begin position="732"/>
        <end position="843"/>
    </location>
</feature>
<evidence type="ECO:0000256" key="10">
    <source>
        <dbReference type="ARBA" id="ARBA00022991"/>
    </source>
</evidence>
<dbReference type="Pfam" id="PF01590">
    <property type="entry name" value="GAF"/>
    <property type="match status" value="1"/>
</dbReference>
<keyword evidence="8 15" id="KW-0418">Kinase</keyword>
<dbReference type="SUPFAM" id="SSF55785">
    <property type="entry name" value="PYP-like sensor domain (PAS domain)"/>
    <property type="match status" value="1"/>
</dbReference>
<dbReference type="PIRSF" id="PIRSF036397">
    <property type="entry name" value="Bactrphtchrm_rec"/>
    <property type="match status" value="1"/>
</dbReference>
<evidence type="ECO:0000256" key="6">
    <source>
        <dbReference type="ARBA" id="ARBA00022679"/>
    </source>
</evidence>
<dbReference type="SMART" id="SM00911">
    <property type="entry name" value="HWE_HK"/>
    <property type="match status" value="1"/>
</dbReference>
<dbReference type="Pfam" id="PF07536">
    <property type="entry name" value="HWE_HK"/>
    <property type="match status" value="1"/>
</dbReference>
<dbReference type="Gene3D" id="3.30.565.10">
    <property type="entry name" value="Histidine kinase-like ATPase, C-terminal domain"/>
    <property type="match status" value="1"/>
</dbReference>
<evidence type="ECO:0000256" key="11">
    <source>
        <dbReference type="ARBA" id="ARBA00023170"/>
    </source>
</evidence>
<dbReference type="CDD" id="cd06223">
    <property type="entry name" value="PRTases_typeI"/>
    <property type="match status" value="1"/>
</dbReference>
<dbReference type="PANTHER" id="PTHR41523">
    <property type="entry name" value="TWO-COMPONENT SYSTEM SENSOR PROTEIN"/>
    <property type="match status" value="1"/>
</dbReference>
<keyword evidence="4 12" id="KW-0597">Phosphoprotein</keyword>
<keyword evidence="5" id="KW-0716">Sensory transduction</keyword>
<dbReference type="Gene3D" id="3.40.50.2300">
    <property type="match status" value="1"/>
</dbReference>
<sequence length="848" mass="92038">MNAPSRVDLTNCDREPIHIPGSIQSHGCLIACDASAITIRRHSRNLDDMLGTVSDCNGRNLAEVLGQEVAHSVRNALARTQEGSRAALLFGQTLPSGRRFDVSVHRFKGAAIVELEPADDAIAPPLELARAMIGRIAAIETVDRLIRDTARLIQGMLHYDRVMIYSFGADGAGKVLSEAKRGDLESFLGQYFPASDIPQQARALYLKNTIRIISNSNPQPVPVEPVLDASGEPLDLSFAHLRSVSPIHCEYLRNMGVGASMSISIIVEGQLWGLIACHHYSQRTLTMAERVAAEMFGQFFSLHLEALHRKQTLDAATRARALLDRFLQASSGSRDFGQILRERLPEFQELIASDGQALWIDGKWTTSGTVPPAAASASLVRFAEAATEGRVWATHQLSAVLPGAEEYAPDASGMLIIPLSQRPRDYMFFFRKELVHTLDWAGNPDKVYETGPMGDRLTPRKSFAIWKETVRQQSAPWTASERQFAEATRAALVEVALRHSELLADERNKAELRQRMLNEELNHRVKNILAVIKSLVSQPSESGHSLEDYVQSLRGRIQALSHAHDQVIRGDGGGGLAELVRAELSPYGGEGRTVELSGPAVWLNAQAFSVMALVLHELSTNAAKYGALSRSGGRLKVAWSVAETGSLHLDWVESGGPPVRPPSRRGFGTVLIDRSVPFDLGGDSHVAYNPDGVVAKFRVPGRFVSVERASAGKSMLEAPTVAEPVHAVAGRRVLIVEDQMLIALDLEQMLTDAGIEVVATAPSVREALSVVQKQPIDAAILDVNLGAENSADVADALAERGIPFLFATGYGDGGALPEQHAAVTVVRKPYEAAAIVQQLQRLLGTNIS</sequence>
<dbReference type="InterPro" id="IPR013654">
    <property type="entry name" value="PAS_2"/>
</dbReference>
<evidence type="ECO:0000256" key="12">
    <source>
        <dbReference type="PROSITE-ProRule" id="PRU00169"/>
    </source>
</evidence>
<evidence type="ECO:0000256" key="3">
    <source>
        <dbReference type="ARBA" id="ARBA00022543"/>
    </source>
</evidence>
<dbReference type="PANTHER" id="PTHR41523:SF8">
    <property type="entry name" value="ETHYLENE RESPONSE SENSOR PROTEIN"/>
    <property type="match status" value="1"/>
</dbReference>
<evidence type="ECO:0000259" key="14">
    <source>
        <dbReference type="PROSITE" id="PS50110"/>
    </source>
</evidence>
<gene>
    <name evidence="15" type="ORF">ACFSX5_11755</name>
</gene>
<dbReference type="Gene3D" id="3.30.450.20">
    <property type="entry name" value="PAS domain"/>
    <property type="match status" value="1"/>
</dbReference>
<evidence type="ECO:0000256" key="8">
    <source>
        <dbReference type="ARBA" id="ARBA00022777"/>
    </source>
</evidence>
<dbReference type="GO" id="GO:0016301">
    <property type="term" value="F:kinase activity"/>
    <property type="evidence" value="ECO:0007669"/>
    <property type="project" value="UniProtKB-KW"/>
</dbReference>
<dbReference type="InterPro" id="IPR036890">
    <property type="entry name" value="HATPase_C_sf"/>
</dbReference>
<proteinExistence type="predicted"/>
<evidence type="ECO:0000313" key="15">
    <source>
        <dbReference type="EMBL" id="MFD2648468.1"/>
    </source>
</evidence>
<dbReference type="Gene3D" id="3.30.450.270">
    <property type="match status" value="1"/>
</dbReference>